<dbReference type="KEGG" id="bco:Bcell_3984"/>
<dbReference type="EMBL" id="CP002394">
    <property type="protein sequence ID" value="ADU32216.1"/>
    <property type="molecule type" value="Genomic_DNA"/>
</dbReference>
<dbReference type="HOGENOM" id="CLU_1164021_0_0_9"/>
<keyword evidence="2" id="KW-1133">Transmembrane helix</keyword>
<evidence type="ECO:0000256" key="2">
    <source>
        <dbReference type="SAM" id="Phobius"/>
    </source>
</evidence>
<feature type="region of interest" description="Disordered" evidence="1">
    <location>
        <begin position="35"/>
        <end position="79"/>
    </location>
</feature>
<keyword evidence="4" id="KW-1185">Reference proteome</keyword>
<accession>E6TWF3</accession>
<feature type="transmembrane region" description="Helical" evidence="2">
    <location>
        <begin position="7"/>
        <end position="27"/>
    </location>
</feature>
<organism evidence="3 4">
    <name type="scientific">Evansella cellulosilytica (strain ATCC 21833 / DSM 2522 / FERM P-1141 / JCM 9156 / N-4)</name>
    <name type="common">Bacillus cellulosilyticus</name>
    <dbReference type="NCBI Taxonomy" id="649639"/>
    <lineage>
        <taxon>Bacteria</taxon>
        <taxon>Bacillati</taxon>
        <taxon>Bacillota</taxon>
        <taxon>Bacilli</taxon>
        <taxon>Bacillales</taxon>
        <taxon>Bacillaceae</taxon>
        <taxon>Evansella</taxon>
    </lineage>
</organism>
<keyword evidence="2" id="KW-0812">Transmembrane</keyword>
<gene>
    <name evidence="3" type="ordered locus">Bcell_3984</name>
</gene>
<feature type="compositionally biased region" description="Acidic residues" evidence="1">
    <location>
        <begin position="53"/>
        <end position="76"/>
    </location>
</feature>
<dbReference type="OrthoDB" id="10010352at2"/>
<sequence length="238" mass="27981">MTTFNKILTIILLTMIIGIGTWFFHFYTNVEQSAPTVEESKDISEELLPPVEEKDEEDEQEQEPETERLDEEEPEYEDRQKRYAETMEKAMEVPLGVERDYIVAMFGEPEIYFDPYYYFPVSFQYDETDTLVGLSYAYAMPHGNDITKEGVQRRDKLTDIYELYKEYELAFYYDETNDYPRFMFVYSGDDILTFEFTKGESDEEIVLIGFNRGTAEYIKSSQIINYDALTKANGDGPH</sequence>
<keyword evidence="2" id="KW-0472">Membrane</keyword>
<evidence type="ECO:0000313" key="3">
    <source>
        <dbReference type="EMBL" id="ADU32216.1"/>
    </source>
</evidence>
<proteinExistence type="predicted"/>
<dbReference type="RefSeq" id="WP_013490546.1">
    <property type="nucleotide sequence ID" value="NC_014829.1"/>
</dbReference>
<name>E6TWF3_EVAC2</name>
<dbReference type="AlphaFoldDB" id="E6TWF3"/>
<dbReference type="Proteomes" id="UP000001401">
    <property type="component" value="Chromosome"/>
</dbReference>
<protein>
    <submittedName>
        <fullName evidence="3">Uncharacterized protein</fullName>
    </submittedName>
</protein>
<evidence type="ECO:0000313" key="4">
    <source>
        <dbReference type="Proteomes" id="UP000001401"/>
    </source>
</evidence>
<reference evidence="3" key="1">
    <citation type="submission" date="2010-12" db="EMBL/GenBank/DDBJ databases">
        <title>Complete sequence of Bacillus cellulosilyticus DSM 2522.</title>
        <authorList>
            <consortium name="US DOE Joint Genome Institute"/>
            <person name="Lucas S."/>
            <person name="Copeland A."/>
            <person name="Lapidus A."/>
            <person name="Cheng J.-F."/>
            <person name="Bruce D."/>
            <person name="Goodwin L."/>
            <person name="Pitluck S."/>
            <person name="Chertkov O."/>
            <person name="Detter J.C."/>
            <person name="Han C."/>
            <person name="Tapia R."/>
            <person name="Land M."/>
            <person name="Hauser L."/>
            <person name="Jeffries C."/>
            <person name="Kyrpides N."/>
            <person name="Ivanova N."/>
            <person name="Mikhailova N."/>
            <person name="Brumm P."/>
            <person name="Mead D."/>
            <person name="Woyke T."/>
        </authorList>
    </citation>
    <scope>NUCLEOTIDE SEQUENCE [LARGE SCALE GENOMIC DNA]</scope>
    <source>
        <strain evidence="3">DSM 2522</strain>
    </source>
</reference>
<evidence type="ECO:0000256" key="1">
    <source>
        <dbReference type="SAM" id="MobiDB-lite"/>
    </source>
</evidence>